<dbReference type="Gene3D" id="1.10.287.3510">
    <property type="match status" value="1"/>
</dbReference>
<keyword evidence="1" id="KW-0472">Membrane</keyword>
<accession>A0A2S0B5F5</accession>
<evidence type="ECO:0000313" key="2">
    <source>
        <dbReference type="EMBL" id="ALJ93723.1"/>
    </source>
</evidence>
<evidence type="ECO:0000256" key="1">
    <source>
        <dbReference type="SAM" id="Phobius"/>
    </source>
</evidence>
<dbReference type="EMBL" id="KR270641">
    <property type="protein sequence ID" value="ALJ93723.1"/>
    <property type="molecule type" value="Genomic_DNA"/>
</dbReference>
<keyword evidence="1" id="KW-0812">Transmembrane</keyword>
<keyword evidence="2" id="KW-0496">Mitochondrion</keyword>
<geneLocation type="mitochondrion" evidence="2"/>
<keyword evidence="1" id="KW-1133">Transmembrane helix</keyword>
<dbReference type="AlphaFoldDB" id="A0A2S0B5F5"/>
<feature type="transmembrane region" description="Helical" evidence="1">
    <location>
        <begin position="54"/>
        <end position="79"/>
    </location>
</feature>
<gene>
    <name evidence="2" type="primary">ND4L</name>
</gene>
<name>A0A2S0B5F5_9HYME</name>
<protein>
    <submittedName>
        <fullName evidence="2">NADH dehydrogenase subunit 4L</fullName>
    </submittedName>
</protein>
<sequence length="96" mass="11683">MNMEYMMSLMLYIFTIMSITILYKYFLITLMMLEFNILISLFWMFNIIKFNETFMFMMITFTMLSICESILGLTLLIMFSRNKNNSLHSSYNLLKW</sequence>
<organism evidence="2">
    <name type="scientific">Ettchellsia sinica</name>
    <dbReference type="NCBI Taxonomy" id="1738633"/>
    <lineage>
        <taxon>Eukaryota</taxon>
        <taxon>Metazoa</taxon>
        <taxon>Ecdysozoa</taxon>
        <taxon>Arthropoda</taxon>
        <taxon>Hexapoda</taxon>
        <taxon>Insecta</taxon>
        <taxon>Pterygota</taxon>
        <taxon>Neoptera</taxon>
        <taxon>Endopterygota</taxon>
        <taxon>Hymenoptera</taxon>
        <taxon>Apocrita</taxon>
        <taxon>Megalyroidea</taxon>
        <taxon>Megalyridae</taxon>
        <taxon>Ettchellsia</taxon>
    </lineage>
</organism>
<proteinExistence type="predicted"/>
<reference evidence="2" key="1">
    <citation type="submission" date="2015-04" db="EMBL/GenBank/DDBJ databases">
        <title>The complete mitochondrial genome of Ettchellsia sinica.</title>
        <authorList>
            <person name="Wei S.J."/>
            <person name="Wu Q.L."/>
        </authorList>
    </citation>
    <scope>NUCLEOTIDE SEQUENCE</scope>
</reference>
<feature type="transmembrane region" description="Helical" evidence="1">
    <location>
        <begin position="30"/>
        <end position="48"/>
    </location>
</feature>